<evidence type="ECO:0000256" key="2">
    <source>
        <dbReference type="ARBA" id="ARBA00022448"/>
    </source>
</evidence>
<evidence type="ECO:0000259" key="11">
    <source>
        <dbReference type="Pfam" id="PF07715"/>
    </source>
</evidence>
<dbReference type="GO" id="GO:0009279">
    <property type="term" value="C:cell outer membrane"/>
    <property type="evidence" value="ECO:0007669"/>
    <property type="project" value="UniProtKB-SubCell"/>
</dbReference>
<evidence type="ECO:0000256" key="5">
    <source>
        <dbReference type="ARBA" id="ARBA00023077"/>
    </source>
</evidence>
<dbReference type="PROSITE" id="PS52016">
    <property type="entry name" value="TONB_DEPENDENT_REC_3"/>
    <property type="match status" value="1"/>
</dbReference>
<evidence type="ECO:0000259" key="10">
    <source>
        <dbReference type="Pfam" id="PF00593"/>
    </source>
</evidence>
<evidence type="ECO:0000256" key="9">
    <source>
        <dbReference type="RuleBase" id="RU003357"/>
    </source>
</evidence>
<evidence type="ECO:0000256" key="3">
    <source>
        <dbReference type="ARBA" id="ARBA00022452"/>
    </source>
</evidence>
<dbReference type="Pfam" id="PF13715">
    <property type="entry name" value="CarbopepD_reg_2"/>
    <property type="match status" value="1"/>
</dbReference>
<accession>A0A4R0MYU4</accession>
<dbReference type="NCBIfam" id="TIGR04057">
    <property type="entry name" value="SusC_RagA_signa"/>
    <property type="match status" value="1"/>
</dbReference>
<keyword evidence="3 8" id="KW-1134">Transmembrane beta strand</keyword>
<dbReference type="InterPro" id="IPR023997">
    <property type="entry name" value="TonB-dep_OMP_SusC/RagA_CS"/>
</dbReference>
<keyword evidence="13" id="KW-1185">Reference proteome</keyword>
<evidence type="ECO:0000256" key="1">
    <source>
        <dbReference type="ARBA" id="ARBA00004571"/>
    </source>
</evidence>
<reference evidence="12 13" key="1">
    <citation type="submission" date="2019-02" db="EMBL/GenBank/DDBJ databases">
        <title>Pedobacter sp. RP-3-8 sp. nov., isolated from Arctic soil.</title>
        <authorList>
            <person name="Dahal R.H."/>
        </authorList>
    </citation>
    <scope>NUCLEOTIDE SEQUENCE [LARGE SCALE GENOMIC DNA]</scope>
    <source>
        <strain evidence="12 13">RP-3-8</strain>
    </source>
</reference>
<name>A0A4R0MYU4_9SPHI</name>
<dbReference type="InterPro" id="IPR037066">
    <property type="entry name" value="Plug_dom_sf"/>
</dbReference>
<keyword evidence="4 8" id="KW-0812">Transmembrane</keyword>
<feature type="domain" description="TonB-dependent receptor plug" evidence="11">
    <location>
        <begin position="232"/>
        <end position="337"/>
    </location>
</feature>
<evidence type="ECO:0000313" key="12">
    <source>
        <dbReference type="EMBL" id="TCC92529.1"/>
    </source>
</evidence>
<dbReference type="InterPro" id="IPR023996">
    <property type="entry name" value="TonB-dep_OMP_SusC/RagA"/>
</dbReference>
<dbReference type="InterPro" id="IPR039426">
    <property type="entry name" value="TonB-dep_rcpt-like"/>
</dbReference>
<evidence type="ECO:0000256" key="8">
    <source>
        <dbReference type="PROSITE-ProRule" id="PRU01360"/>
    </source>
</evidence>
<dbReference type="Gene3D" id="2.40.170.20">
    <property type="entry name" value="TonB-dependent receptor, beta-barrel domain"/>
    <property type="match status" value="1"/>
</dbReference>
<evidence type="ECO:0000313" key="13">
    <source>
        <dbReference type="Proteomes" id="UP000291117"/>
    </source>
</evidence>
<dbReference type="EMBL" id="SJSM01000014">
    <property type="protein sequence ID" value="TCC92529.1"/>
    <property type="molecule type" value="Genomic_DNA"/>
</dbReference>
<keyword evidence="2 8" id="KW-0813">Transport</keyword>
<comment type="subcellular location">
    <subcellularLocation>
        <location evidence="1 8">Cell outer membrane</location>
        <topology evidence="1 8">Multi-pass membrane protein</topology>
    </subcellularLocation>
</comment>
<feature type="domain" description="TonB-dependent receptor-like beta-barrel" evidence="10">
    <location>
        <begin position="602"/>
        <end position="1049"/>
    </location>
</feature>
<dbReference type="SUPFAM" id="SSF49464">
    <property type="entry name" value="Carboxypeptidase regulatory domain-like"/>
    <property type="match status" value="1"/>
</dbReference>
<dbReference type="OrthoDB" id="9768177at2"/>
<keyword evidence="6 8" id="KW-0472">Membrane</keyword>
<dbReference type="Proteomes" id="UP000291117">
    <property type="component" value="Unassembled WGS sequence"/>
</dbReference>
<proteinExistence type="inferred from homology"/>
<comment type="similarity">
    <text evidence="8 9">Belongs to the TonB-dependent receptor family.</text>
</comment>
<dbReference type="Pfam" id="PF00593">
    <property type="entry name" value="TonB_dep_Rec_b-barrel"/>
    <property type="match status" value="1"/>
</dbReference>
<dbReference type="InterPro" id="IPR012910">
    <property type="entry name" value="Plug_dom"/>
</dbReference>
<keyword evidence="7 8" id="KW-0998">Cell outer membrane</keyword>
<dbReference type="InterPro" id="IPR008969">
    <property type="entry name" value="CarboxyPept-like_regulatory"/>
</dbReference>
<comment type="caution">
    <text evidence="12">The sequence shown here is derived from an EMBL/GenBank/DDBJ whole genome shotgun (WGS) entry which is preliminary data.</text>
</comment>
<dbReference type="AlphaFoldDB" id="A0A4R0MYU4"/>
<keyword evidence="5 9" id="KW-0798">TonB box</keyword>
<dbReference type="Pfam" id="PF07715">
    <property type="entry name" value="Plug"/>
    <property type="match status" value="1"/>
</dbReference>
<gene>
    <name evidence="12" type="ORF">EZ444_19195</name>
</gene>
<dbReference type="SUPFAM" id="SSF56935">
    <property type="entry name" value="Porins"/>
    <property type="match status" value="1"/>
</dbReference>
<evidence type="ECO:0000256" key="7">
    <source>
        <dbReference type="ARBA" id="ARBA00023237"/>
    </source>
</evidence>
<dbReference type="InterPro" id="IPR036942">
    <property type="entry name" value="Beta-barrel_TonB_sf"/>
</dbReference>
<protein>
    <submittedName>
        <fullName evidence="12">SusC/RagA family TonB-linked outer membrane protein</fullName>
    </submittedName>
</protein>
<evidence type="ECO:0000256" key="6">
    <source>
        <dbReference type="ARBA" id="ARBA00023136"/>
    </source>
</evidence>
<dbReference type="Gene3D" id="2.170.130.10">
    <property type="entry name" value="TonB-dependent receptor, plug domain"/>
    <property type="match status" value="1"/>
</dbReference>
<sequence length="1203" mass="133404">MKIYLQFLQVYNACLWQKIPVPSKRTIMRINLTCIVLLISLLQVSATSFAQKINLSKNNITLQQLFKEIKSQSGYDFLYEPNELKAATRVNINATNTDLKVLLDFVFANQPLTYAIDQNTIVVRRKQVSILDRVIHLFKVITVKGVVVSEDGVPLPGATIKVKNGTKTVITNSKGEFELAGVEENTILTVSFIGYKTKEVTVGNGSFLKIQMEPELSSLEQVMVTGYQKISKERATGSFSQVNRETLDRRPVSNLSTALQGTVAGMQAKENADGSVDFLIRGNTSLYADRKPLVVVDGFPVSNSDFSDINPNDVESVTVLKDAAAASIWGARAANGVVVVVTKRARGNQKLTIDANVFSRISNRVDLDQAFTQANSSDHVAYERKAFENNWVLSPYAGSFGDITKSLTLAQELLYANRAGTVSTADMNAGLDRLSKISNRSQIQDLLMRKAILNQYNVNLQSGTERSKTYVSLMYENNKGAFIKNGYDRINLNFNNDFKISNRLNFNIAANLQYKDQESSGATIAEIQDLSPYELLLNADGSYGTNLNVYNREQLALIPTDKFTYADWSYNLLREVNGRSLKTENLSMRIQTGLNLKIVNGLTFDTKLQYERAKTDYKDYFDENTFFVRGLINRMTEYNNATKTVGKAYIPKGGILKGREFTASNGAKYDVNNLDLESYLFRNQFNFDKNIGSKHSISVIAGMEMAQYTTNQRANPYVYGYYSDKLQATAPPYGYGSSIDQFKNFQGANATVPGGNTVFDWGRTKYVSFYSNASYTYDNKYTLTGSVRSDASNFITDDPKMRWSPLWSVGAKWNMKNEDFMDNLGILNRLDLRLTYGKNGNVDGSTSTKALLNIGSSLNASTGTITGTVADNGNPFLQWEKTTSTNFGVDFALLNNKLFGSIDLYNKQGEGIIGTVALAAATGTTSQKFNNAGITNRGIEISLGTNVDIPNTPINYTTSLNYAYNYNNISSLYNPSLYVFQMIEGAFVEGKPVNAVYSFTYMGMKDGVPQVAGPNGTLQSFNDVSLYNRGLGLPFLNYEGTATPPHTLGWVNNIRVHNFNLTAVFVGKMGGVYRNPGFSYATTVGGGKSFVSKYISDVLAGNPDVPGFANPNETKTYLWDRYAPALSSLVESSSYIECKELTLEYRLSKKLAKAIQVNNVKVFAQTRDLGMVWHANSKGYNPDWLPGTNRPVQTYTFGVNLQF</sequence>
<organism evidence="12 13">
    <name type="scientific">Pedobacter hiemivivus</name>
    <dbReference type="NCBI Taxonomy" id="2530454"/>
    <lineage>
        <taxon>Bacteria</taxon>
        <taxon>Pseudomonadati</taxon>
        <taxon>Bacteroidota</taxon>
        <taxon>Sphingobacteriia</taxon>
        <taxon>Sphingobacteriales</taxon>
        <taxon>Sphingobacteriaceae</taxon>
        <taxon>Pedobacter</taxon>
    </lineage>
</organism>
<dbReference type="NCBIfam" id="TIGR04056">
    <property type="entry name" value="OMP_RagA_SusC"/>
    <property type="match status" value="1"/>
</dbReference>
<evidence type="ECO:0000256" key="4">
    <source>
        <dbReference type="ARBA" id="ARBA00022692"/>
    </source>
</evidence>
<dbReference type="RefSeq" id="WP_131610764.1">
    <property type="nucleotide sequence ID" value="NZ_SJSM01000014.1"/>
</dbReference>
<dbReference type="InterPro" id="IPR000531">
    <property type="entry name" value="Beta-barrel_TonB"/>
</dbReference>
<dbReference type="Gene3D" id="2.60.40.1120">
    <property type="entry name" value="Carboxypeptidase-like, regulatory domain"/>
    <property type="match status" value="1"/>
</dbReference>